<dbReference type="Proteomes" id="UP000011666">
    <property type="component" value="Unassembled WGS sequence"/>
</dbReference>
<dbReference type="PANTHER" id="PTHR30055">
    <property type="entry name" value="HTH-TYPE TRANSCRIPTIONAL REGULATOR RUTR"/>
    <property type="match status" value="1"/>
</dbReference>
<dbReference type="EMBL" id="BANX01000002">
    <property type="protein sequence ID" value="GAC66481.1"/>
    <property type="molecule type" value="Genomic_DNA"/>
</dbReference>
<dbReference type="InterPro" id="IPR050109">
    <property type="entry name" value="HTH-type_TetR-like_transc_reg"/>
</dbReference>
<dbReference type="PROSITE" id="PS50977">
    <property type="entry name" value="HTH_TETR_2"/>
    <property type="match status" value="1"/>
</dbReference>
<name>M0QDT8_9ACTN</name>
<proteinExistence type="predicted"/>
<feature type="DNA-binding region" description="H-T-H motif" evidence="2">
    <location>
        <begin position="32"/>
        <end position="51"/>
    </location>
</feature>
<dbReference type="PANTHER" id="PTHR30055:SF187">
    <property type="entry name" value="TRANSCRIPTIONAL REGULATORY PROTEIN"/>
    <property type="match status" value="1"/>
</dbReference>
<protein>
    <submittedName>
        <fullName evidence="4">Putative TetR family transcriptional regulator</fullName>
    </submittedName>
</protein>
<keyword evidence="1 2" id="KW-0238">DNA-binding</keyword>
<evidence type="ECO:0000256" key="2">
    <source>
        <dbReference type="PROSITE-ProRule" id="PRU00335"/>
    </source>
</evidence>
<dbReference type="GO" id="GO:0003700">
    <property type="term" value="F:DNA-binding transcription factor activity"/>
    <property type="evidence" value="ECO:0007669"/>
    <property type="project" value="TreeGrafter"/>
</dbReference>
<dbReference type="STRING" id="1223545.GS4_02_01920"/>
<accession>M0QDT8</accession>
<dbReference type="InterPro" id="IPR009057">
    <property type="entry name" value="Homeodomain-like_sf"/>
</dbReference>
<feature type="domain" description="HTH tetR-type" evidence="3">
    <location>
        <begin position="9"/>
        <end position="69"/>
    </location>
</feature>
<evidence type="ECO:0000256" key="1">
    <source>
        <dbReference type="ARBA" id="ARBA00023125"/>
    </source>
</evidence>
<sequence>MSVSTSTETSTRARLIDALVVCLGERGFRETTVADIVRVARTSRRAFYQHFEDKQACFVAVLERVHDAMLAAIAAGVDEDADWRSQIGQAVDAYVGSIDAQPAVTLAWIRELPALGQSARPVQLRGMEALITLLVALSDTAAMRKAGISPMSRSTAILIWGGINELTATAVEQGRSVRSIAPAATAACIALVGANIVE</sequence>
<comment type="caution">
    <text evidence="4">The sequence shown here is derived from an EMBL/GenBank/DDBJ whole genome shotgun (WGS) entry which is preliminary data.</text>
</comment>
<dbReference type="AlphaFoldDB" id="M0QDT8"/>
<dbReference type="OrthoDB" id="5242485at2"/>
<dbReference type="RefSeq" id="WP_007616741.1">
    <property type="nucleotide sequence ID" value="NZ_BANX01000002.1"/>
</dbReference>
<dbReference type="eggNOG" id="COG1309">
    <property type="taxonomic scope" value="Bacteria"/>
</dbReference>
<dbReference type="SUPFAM" id="SSF46689">
    <property type="entry name" value="Homeodomain-like"/>
    <property type="match status" value="1"/>
</dbReference>
<dbReference type="InterPro" id="IPR001647">
    <property type="entry name" value="HTH_TetR"/>
</dbReference>
<reference evidence="4 5" key="1">
    <citation type="submission" date="2013-01" db="EMBL/GenBank/DDBJ databases">
        <title>Whole genome shotgun sequence of Gordonia soli NBRC 108243.</title>
        <authorList>
            <person name="Isaki-Nakamura S."/>
            <person name="Hosoyama A."/>
            <person name="Tsuchikane K."/>
            <person name="Ando Y."/>
            <person name="Baba S."/>
            <person name="Ohji S."/>
            <person name="Hamada M."/>
            <person name="Tamura T."/>
            <person name="Yamazoe A."/>
            <person name="Yamazaki S."/>
            <person name="Fujita N."/>
        </authorList>
    </citation>
    <scope>NUCLEOTIDE SEQUENCE [LARGE SCALE GENOMIC DNA]</scope>
    <source>
        <strain evidence="4 5">NBRC 108243</strain>
    </source>
</reference>
<dbReference type="Pfam" id="PF00440">
    <property type="entry name" value="TetR_N"/>
    <property type="match status" value="1"/>
</dbReference>
<evidence type="ECO:0000259" key="3">
    <source>
        <dbReference type="PROSITE" id="PS50977"/>
    </source>
</evidence>
<keyword evidence="5" id="KW-1185">Reference proteome</keyword>
<dbReference type="Gene3D" id="1.10.357.10">
    <property type="entry name" value="Tetracycline Repressor, domain 2"/>
    <property type="match status" value="1"/>
</dbReference>
<organism evidence="4 5">
    <name type="scientific">Gordonia soli NBRC 108243</name>
    <dbReference type="NCBI Taxonomy" id="1223545"/>
    <lineage>
        <taxon>Bacteria</taxon>
        <taxon>Bacillati</taxon>
        <taxon>Actinomycetota</taxon>
        <taxon>Actinomycetes</taxon>
        <taxon>Mycobacteriales</taxon>
        <taxon>Gordoniaceae</taxon>
        <taxon>Gordonia</taxon>
    </lineage>
</organism>
<evidence type="ECO:0000313" key="5">
    <source>
        <dbReference type="Proteomes" id="UP000011666"/>
    </source>
</evidence>
<gene>
    <name evidence="4" type="ORF">GS4_02_01920</name>
</gene>
<evidence type="ECO:0000313" key="4">
    <source>
        <dbReference type="EMBL" id="GAC66481.1"/>
    </source>
</evidence>
<dbReference type="GO" id="GO:0000976">
    <property type="term" value="F:transcription cis-regulatory region binding"/>
    <property type="evidence" value="ECO:0007669"/>
    <property type="project" value="TreeGrafter"/>
</dbReference>